<dbReference type="EMBL" id="CM045768">
    <property type="protein sequence ID" value="KAI7982394.1"/>
    <property type="molecule type" value="Genomic_DNA"/>
</dbReference>
<organism evidence="1 2">
    <name type="scientific">Camellia lanceoleosa</name>
    <dbReference type="NCBI Taxonomy" id="1840588"/>
    <lineage>
        <taxon>Eukaryota</taxon>
        <taxon>Viridiplantae</taxon>
        <taxon>Streptophyta</taxon>
        <taxon>Embryophyta</taxon>
        <taxon>Tracheophyta</taxon>
        <taxon>Spermatophyta</taxon>
        <taxon>Magnoliopsida</taxon>
        <taxon>eudicotyledons</taxon>
        <taxon>Gunneridae</taxon>
        <taxon>Pentapetalae</taxon>
        <taxon>asterids</taxon>
        <taxon>Ericales</taxon>
        <taxon>Theaceae</taxon>
        <taxon>Camellia</taxon>
    </lineage>
</organism>
<evidence type="ECO:0000313" key="1">
    <source>
        <dbReference type="EMBL" id="KAI7982394.1"/>
    </source>
</evidence>
<sequence>MKAEMVKILEVVKEVCLQWRQRRRRRRRPRHQTITAANGNGNSNSTDEHDKEEGKGSVPENMEEIGGTEPTEIRSSETYYTTVDSSLSKANGSTREEEELDVKLKKIEIQKILRSVITHQDEETVKNEISCEEEYMLFKLLSEGTKEPVNINRLDHKESDEEIEFEFERVVEKLDQHSVHCPKCNSCITKVVLRKKVRTSTVPPKPFDLLKCFSCFSIFIPKGIFRRQNGITNKQSLHETSSVLDENLSSILTDDPKGKMVKIDQQQGRSFDIFRASTSKQNPQPTSAIAGNYSTCVIHETASVVIGQEETKTPSQESVSPGKAVCETAPSTNRVVPPGGLGDLAINIEEGSGSREQQPVITLDEEGSKTLEILKSVVYGGLMESMTSLSVVSSAAAADATTMNIVAMGLANLIGGLCIIGPNLRELKNEESRYKELLGQTDNFLLHATVAVLVFLIFGLIPPVTHGFSFRQIDDKDLKLVLVAAASLPCIVRLAIGKAYIQKKPNFYTYIKTILYYIGMAVMASGISYAAGELIKRLVEKLGWFDSSVAVTLSLPQVQSVNPAWRSY</sequence>
<reference evidence="1 2" key="1">
    <citation type="journal article" date="2022" name="Plant J.">
        <title>Chromosome-level genome of Camellia lanceoleosa provides a valuable resource for understanding genome evolution and self-incompatibility.</title>
        <authorList>
            <person name="Gong W."/>
            <person name="Xiao S."/>
            <person name="Wang L."/>
            <person name="Liao Z."/>
            <person name="Chang Y."/>
            <person name="Mo W."/>
            <person name="Hu G."/>
            <person name="Li W."/>
            <person name="Zhao G."/>
            <person name="Zhu H."/>
            <person name="Hu X."/>
            <person name="Ji K."/>
            <person name="Xiang X."/>
            <person name="Song Q."/>
            <person name="Yuan D."/>
            <person name="Jin S."/>
            <person name="Zhang L."/>
        </authorList>
    </citation>
    <scope>NUCLEOTIDE SEQUENCE [LARGE SCALE GENOMIC DNA]</scope>
    <source>
        <strain evidence="1">SQ_2022a</strain>
    </source>
</reference>
<evidence type="ECO:0000313" key="2">
    <source>
        <dbReference type="Proteomes" id="UP001060215"/>
    </source>
</evidence>
<gene>
    <name evidence="1" type="ORF">LOK49_LG15G00833</name>
</gene>
<protein>
    <submittedName>
        <fullName evidence="1">Membrane protein of ER body 1</fullName>
    </submittedName>
</protein>
<proteinExistence type="predicted"/>
<name>A0ACC0F1R5_9ERIC</name>
<dbReference type="Proteomes" id="UP001060215">
    <property type="component" value="Chromosome 11"/>
</dbReference>
<keyword evidence="2" id="KW-1185">Reference proteome</keyword>
<accession>A0ACC0F1R5</accession>
<comment type="caution">
    <text evidence="1">The sequence shown here is derived from an EMBL/GenBank/DDBJ whole genome shotgun (WGS) entry which is preliminary data.</text>
</comment>